<feature type="compositionally biased region" description="Basic and acidic residues" evidence="5">
    <location>
        <begin position="335"/>
        <end position="351"/>
    </location>
</feature>
<evidence type="ECO:0000256" key="4">
    <source>
        <dbReference type="ARBA" id="ARBA00022860"/>
    </source>
</evidence>
<feature type="region of interest" description="Disordered" evidence="5">
    <location>
        <begin position="696"/>
        <end position="737"/>
    </location>
</feature>
<feature type="region of interest" description="Disordered" evidence="5">
    <location>
        <begin position="598"/>
        <end position="660"/>
    </location>
</feature>
<feature type="compositionally biased region" description="Low complexity" evidence="5">
    <location>
        <begin position="260"/>
        <end position="272"/>
    </location>
</feature>
<dbReference type="InterPro" id="IPR027417">
    <property type="entry name" value="P-loop_NTPase"/>
</dbReference>
<dbReference type="InterPro" id="IPR051185">
    <property type="entry name" value="ASPM"/>
</dbReference>
<keyword evidence="4" id="KW-0112">Calmodulin-binding</keyword>
<feature type="compositionally biased region" description="Polar residues" evidence="5">
    <location>
        <begin position="368"/>
        <end position="379"/>
    </location>
</feature>
<dbReference type="PANTHER" id="PTHR22706:SF1">
    <property type="entry name" value="ASSEMBLY FACTOR FOR SPINDLE MICROTUBULES"/>
    <property type="match status" value="1"/>
</dbReference>
<proteinExistence type="predicted"/>
<name>A0ABD3RHF0_9STRA</name>
<sequence>MITAVPIDDDGGRGTTRTRNGGSGGGERGMGGHAMVFPSRPYPPQPPPPRSSPIMFSQPPRSSPSLEEDGDAFGGEDGGKGSSSWSTRGLLDARGKQRRRMRILRGTTANRPDVASASVAVFVGGGGGAPSSSSSSSMGAPTPPDSPFRVVHAVRDKLKHAGGLLAFGAVGGGRERVGGGDANDNGNNYNYGKNGGNDNSIERRDKSNDRTIAINPPPPPSTAPQDSQRPLPRKTNRVRWDLSSESHDDRRRRQKQPVLTRMQQRQKTKTTTVVDHGNNDNTIAEADAWSVGSFPILSPNHKFDDASVIVGGDDDEAGAVDHNYDADARGGGSKNVDDRRADGSSKKGVDRGDDDAISVPMADDNLDRSSIGTSSQDTTVHLRRKAAQIRSIRDELAKDIAKKAHIKGTLINAIDGNLERNMRRMKSLDLELEEIQLRTMKTTAKRGRPVKNDAVMAGRFGRSPIGAYDRLASFDDDADDPGITADTDSVADLYRREGFERRGGATSATGLDPPARRSPPTIEEVDDDSRVDMVRHMEPDGSRISIVRQDDDDVDYDEYHELYEEGRYNVPRPIQVSYPRTKVSIRHNALTASEIPPLGRHRHRQRHHEHSRQEHHLLQSEIPKREKMVRVDPPSETDSDEIKFANNSVDSPSRNGTEDISWEEEHSVVDSYVEDVGPFVLPDRHDIHPSVRNHYRTTLSDHHPVKSHHRRHQLDDGRQSSLSLNNHDNYSKGMSSDSVGTDSDLGFVQAIAAVVIQTAVRRFLAEIAAIERQYAVRVIQSAICKWMARNRNPRYISNKTNEMRKRSVGILCDVRGHISRNNGQLQRTKHVVFEDDYNDFRDFAATEIQRCYRGWWAREGLQVEHFAATVIQRQFRGWWAREGLDVNRYCAVEIQRIVRGYLARMTYVYDIYCIIVAQSVVRRYLSFHTSAVRLASILYIQAMYRGYRVRSELNRYVRNGQEVAATFIQAQWRSYDAQMQYISTLADILIVQSIARRWLTIRRTRRMFEVKPKREKIRHEKQRINRNQNYAFIQQSSHTVWQQHRLNIVAKSQKPETTSESLVGFDIYARDIVGGEEWYDGNKSETSDMLKNWKRRSK</sequence>
<dbReference type="GO" id="GO:0005516">
    <property type="term" value="F:calmodulin binding"/>
    <property type="evidence" value="ECO:0007669"/>
    <property type="project" value="UniProtKB-KW"/>
</dbReference>
<dbReference type="PANTHER" id="PTHR22706">
    <property type="entry name" value="ASSEMBLY FACTOR FOR SPINDLE MICROTUBULES"/>
    <property type="match status" value="1"/>
</dbReference>
<evidence type="ECO:0000256" key="1">
    <source>
        <dbReference type="ARBA" id="ARBA00004496"/>
    </source>
</evidence>
<keyword evidence="3" id="KW-0677">Repeat</keyword>
<feature type="compositionally biased region" description="Low complexity" evidence="5">
    <location>
        <begin position="130"/>
        <end position="140"/>
    </location>
</feature>
<feature type="compositionally biased region" description="Basic and acidic residues" evidence="5">
    <location>
        <begin position="238"/>
        <end position="251"/>
    </location>
</feature>
<comment type="caution">
    <text evidence="6">The sequence shown here is derived from an EMBL/GenBank/DDBJ whole genome shotgun (WGS) entry which is preliminary data.</text>
</comment>
<evidence type="ECO:0000256" key="5">
    <source>
        <dbReference type="SAM" id="MobiDB-lite"/>
    </source>
</evidence>
<dbReference type="Pfam" id="PF00612">
    <property type="entry name" value="IQ"/>
    <property type="match status" value="5"/>
</dbReference>
<dbReference type="SUPFAM" id="SSF52540">
    <property type="entry name" value="P-loop containing nucleoside triphosphate hydrolases"/>
    <property type="match status" value="1"/>
</dbReference>
<dbReference type="AlphaFoldDB" id="A0ABD3RHF0"/>
<dbReference type="EMBL" id="JALLPB020000274">
    <property type="protein sequence ID" value="KAL3811201.1"/>
    <property type="molecule type" value="Genomic_DNA"/>
</dbReference>
<feature type="compositionally biased region" description="Low complexity" evidence="5">
    <location>
        <begin position="182"/>
        <end position="199"/>
    </location>
</feature>
<dbReference type="SMART" id="SM00015">
    <property type="entry name" value="IQ"/>
    <property type="match status" value="7"/>
</dbReference>
<feature type="compositionally biased region" description="Basic residues" evidence="5">
    <location>
        <begin position="599"/>
        <end position="610"/>
    </location>
</feature>
<evidence type="ECO:0000313" key="7">
    <source>
        <dbReference type="Proteomes" id="UP001530377"/>
    </source>
</evidence>
<feature type="compositionally biased region" description="Polar residues" evidence="5">
    <location>
        <begin position="645"/>
        <end position="655"/>
    </location>
</feature>
<feature type="compositionally biased region" description="Basic and acidic residues" evidence="5">
    <location>
        <begin position="200"/>
        <end position="209"/>
    </location>
</feature>
<feature type="compositionally biased region" description="Pro residues" evidence="5">
    <location>
        <begin position="40"/>
        <end position="51"/>
    </location>
</feature>
<reference evidence="6 7" key="1">
    <citation type="submission" date="2024-10" db="EMBL/GenBank/DDBJ databases">
        <title>Updated reference genomes for cyclostephanoid diatoms.</title>
        <authorList>
            <person name="Roberts W.R."/>
            <person name="Alverson A.J."/>
        </authorList>
    </citation>
    <scope>NUCLEOTIDE SEQUENCE [LARGE SCALE GENOMIC DNA]</scope>
    <source>
        <strain evidence="6 7">AJA228-03</strain>
    </source>
</reference>
<feature type="region of interest" description="Disordered" evidence="5">
    <location>
        <begin position="164"/>
        <end position="279"/>
    </location>
</feature>
<gene>
    <name evidence="6" type="ORF">ACHAXA_004503</name>
</gene>
<feature type="compositionally biased region" description="Polar residues" evidence="5">
    <location>
        <begin position="719"/>
        <end position="737"/>
    </location>
</feature>
<evidence type="ECO:0000256" key="3">
    <source>
        <dbReference type="ARBA" id="ARBA00022737"/>
    </source>
</evidence>
<evidence type="ECO:0000313" key="6">
    <source>
        <dbReference type="EMBL" id="KAL3811201.1"/>
    </source>
</evidence>
<dbReference type="PROSITE" id="PS50096">
    <property type="entry name" value="IQ"/>
    <property type="match status" value="5"/>
</dbReference>
<accession>A0ABD3RHF0</accession>
<feature type="region of interest" description="Disordered" evidence="5">
    <location>
        <begin position="499"/>
        <end position="522"/>
    </location>
</feature>
<evidence type="ECO:0000256" key="2">
    <source>
        <dbReference type="ARBA" id="ARBA00022490"/>
    </source>
</evidence>
<comment type="subcellular location">
    <subcellularLocation>
        <location evidence="1">Cytoplasm</location>
    </subcellularLocation>
</comment>
<feature type="region of interest" description="Disordered" evidence="5">
    <location>
        <begin position="1"/>
        <end position="109"/>
    </location>
</feature>
<organism evidence="6 7">
    <name type="scientific">Cyclostephanos tholiformis</name>
    <dbReference type="NCBI Taxonomy" id="382380"/>
    <lineage>
        <taxon>Eukaryota</taxon>
        <taxon>Sar</taxon>
        <taxon>Stramenopiles</taxon>
        <taxon>Ochrophyta</taxon>
        <taxon>Bacillariophyta</taxon>
        <taxon>Coscinodiscophyceae</taxon>
        <taxon>Thalassiosirophycidae</taxon>
        <taxon>Stephanodiscales</taxon>
        <taxon>Stephanodiscaceae</taxon>
        <taxon>Cyclostephanos</taxon>
    </lineage>
</organism>
<keyword evidence="7" id="KW-1185">Reference proteome</keyword>
<protein>
    <submittedName>
        <fullName evidence="6">Uncharacterized protein</fullName>
    </submittedName>
</protein>
<feature type="region of interest" description="Disordered" evidence="5">
    <location>
        <begin position="123"/>
        <end position="149"/>
    </location>
</feature>
<feature type="region of interest" description="Disordered" evidence="5">
    <location>
        <begin position="319"/>
        <end position="379"/>
    </location>
</feature>
<dbReference type="Gene3D" id="1.20.5.190">
    <property type="match status" value="2"/>
</dbReference>
<dbReference type="InterPro" id="IPR000048">
    <property type="entry name" value="IQ_motif_EF-hand-BS"/>
</dbReference>
<feature type="compositionally biased region" description="Gly residues" evidence="5">
    <location>
        <begin position="21"/>
        <end position="32"/>
    </location>
</feature>
<feature type="compositionally biased region" description="Basic and acidic residues" evidence="5">
    <location>
        <begin position="611"/>
        <end position="630"/>
    </location>
</feature>
<keyword evidence="2" id="KW-0963">Cytoplasm</keyword>
<dbReference type="GO" id="GO:0005737">
    <property type="term" value="C:cytoplasm"/>
    <property type="evidence" value="ECO:0007669"/>
    <property type="project" value="UniProtKB-SubCell"/>
</dbReference>
<dbReference type="Proteomes" id="UP001530377">
    <property type="component" value="Unassembled WGS sequence"/>
</dbReference>